<protein>
    <submittedName>
        <fullName evidence="1">DNA polymerase III subunit gamma/tau</fullName>
    </submittedName>
</protein>
<organism evidence="1 2">
    <name type="scientific">Flavobacterium arundinis</name>
    <dbReference type="NCBI Taxonomy" id="3139143"/>
    <lineage>
        <taxon>Bacteria</taxon>
        <taxon>Pseudomonadati</taxon>
        <taxon>Bacteroidota</taxon>
        <taxon>Flavobacteriia</taxon>
        <taxon>Flavobacteriales</taxon>
        <taxon>Flavobacteriaceae</taxon>
        <taxon>Flavobacterium</taxon>
    </lineage>
</organism>
<gene>
    <name evidence="1" type="ORF">AAEO56_08245</name>
</gene>
<dbReference type="RefSeq" id="WP_341696565.1">
    <property type="nucleotide sequence ID" value="NZ_JBBYHR010000004.1"/>
</dbReference>
<evidence type="ECO:0000313" key="1">
    <source>
        <dbReference type="EMBL" id="MEL1244246.1"/>
    </source>
</evidence>
<dbReference type="EMBL" id="JBBYHR010000004">
    <property type="protein sequence ID" value="MEL1244246.1"/>
    <property type="molecule type" value="Genomic_DNA"/>
</dbReference>
<keyword evidence="2" id="KW-1185">Reference proteome</keyword>
<dbReference type="Proteomes" id="UP001464555">
    <property type="component" value="Unassembled WGS sequence"/>
</dbReference>
<reference evidence="1 2" key="1">
    <citation type="submission" date="2024-04" db="EMBL/GenBank/DDBJ databases">
        <title>Flavobacterium sp. DGU11 16S ribosomal RNA gene Genome sequencing and assembly.</title>
        <authorList>
            <person name="Park S."/>
        </authorList>
    </citation>
    <scope>NUCLEOTIDE SEQUENCE [LARGE SCALE GENOMIC DNA]</scope>
    <source>
        <strain evidence="1 2">DGU11</strain>
    </source>
</reference>
<comment type="caution">
    <text evidence="1">The sequence shown here is derived from an EMBL/GenBank/DDBJ whole genome shotgun (WGS) entry which is preliminary data.</text>
</comment>
<proteinExistence type="predicted"/>
<sequence>MKVQDEGEVRVSAFSLAGLKMKRELQETQKNLIKHADELPREAFNETDMRLQWNKFAQRLSDSGQKIMSTYMLINDPVLDADGFTIRLELPNGGSKVDFDNNKHELLGYLRGKLHNHDIVIDVHVNEVVSSRHAFTPQEKFDKLKAINPAVETLRKMFDLDF</sequence>
<name>A0ABU9HVQ6_9FLAO</name>
<accession>A0ABU9HVQ6</accession>
<evidence type="ECO:0000313" key="2">
    <source>
        <dbReference type="Proteomes" id="UP001464555"/>
    </source>
</evidence>